<dbReference type="PANTHER" id="PTHR42945">
    <property type="entry name" value="HISTIDINE BIOSYNTHESIS BIFUNCTIONAL PROTEIN"/>
    <property type="match status" value="1"/>
</dbReference>
<protein>
    <recommendedName>
        <fullName evidence="13">Histidine biosynthesis bifunctional protein HisIE</fullName>
    </recommendedName>
    <domain>
        <recommendedName>
            <fullName evidence="13">Phosphoribosyl-AMP cyclohydrolase</fullName>
            <shortName evidence="13">PRA-CH</shortName>
            <ecNumber evidence="13">3.5.4.19</ecNumber>
        </recommendedName>
    </domain>
    <domain>
        <recommendedName>
            <fullName evidence="13">Phosphoribosyl-ATP pyrophosphatase</fullName>
            <shortName evidence="13">PRA-PH</shortName>
            <ecNumber evidence="13">3.6.1.31</ecNumber>
        </recommendedName>
    </domain>
</protein>
<dbReference type="SUPFAM" id="SSF101386">
    <property type="entry name" value="all-alpha NTP pyrophosphatases"/>
    <property type="match status" value="1"/>
</dbReference>
<keyword evidence="12 13" id="KW-0511">Multifunctional enzyme</keyword>
<evidence type="ECO:0000256" key="3">
    <source>
        <dbReference type="ARBA" id="ARBA00005169"/>
    </source>
</evidence>
<feature type="region of interest" description="Phosphoribosyl-ATP pyrophosphohydrolase" evidence="13">
    <location>
        <begin position="122"/>
        <end position="229"/>
    </location>
</feature>
<evidence type="ECO:0000256" key="11">
    <source>
        <dbReference type="ARBA" id="ARBA00023102"/>
    </source>
</evidence>
<dbReference type="Gene3D" id="3.10.20.810">
    <property type="entry name" value="Phosphoribosyl-AMP cyclohydrolase"/>
    <property type="match status" value="1"/>
</dbReference>
<evidence type="ECO:0000256" key="10">
    <source>
        <dbReference type="ARBA" id="ARBA00022840"/>
    </source>
</evidence>
<dbReference type="AlphaFoldDB" id="A0A4P2PUD3"/>
<dbReference type="UniPathway" id="UPA00031">
    <property type="reaction ID" value="UER00007"/>
</dbReference>
<comment type="catalytic activity">
    <reaction evidence="1 13">
        <text>1-(5-phospho-beta-D-ribosyl)-5'-AMP + H2O = 1-(5-phospho-beta-D-ribosyl)-5-[(5-phospho-beta-D-ribosylamino)methylideneamino]imidazole-4-carboxamide</text>
        <dbReference type="Rhea" id="RHEA:20049"/>
        <dbReference type="ChEBI" id="CHEBI:15377"/>
        <dbReference type="ChEBI" id="CHEBI:58435"/>
        <dbReference type="ChEBI" id="CHEBI:59457"/>
        <dbReference type="EC" id="3.5.4.19"/>
    </reaction>
</comment>
<dbReference type="EMBL" id="CP012670">
    <property type="protein sequence ID" value="AUX20006.1"/>
    <property type="molecule type" value="Genomic_DNA"/>
</dbReference>
<evidence type="ECO:0000256" key="4">
    <source>
        <dbReference type="ARBA" id="ARBA00005204"/>
    </source>
</evidence>
<comment type="similarity">
    <text evidence="5 13">In the C-terminal section; belongs to the PRA-PH family.</text>
</comment>
<dbReference type="Proteomes" id="UP000295781">
    <property type="component" value="Chromosome"/>
</dbReference>
<evidence type="ECO:0000259" key="14">
    <source>
        <dbReference type="Pfam" id="PF01502"/>
    </source>
</evidence>
<feature type="domain" description="Phosphoribosyl-AMP cyclohydrolase" evidence="14">
    <location>
        <begin position="25"/>
        <end position="98"/>
    </location>
</feature>
<dbReference type="InterPro" id="IPR008179">
    <property type="entry name" value="HisE"/>
</dbReference>
<dbReference type="PANTHER" id="PTHR42945:SF1">
    <property type="entry name" value="HISTIDINE BIOSYNTHESIS BIFUNCTIONAL PROTEIN HIS7"/>
    <property type="match status" value="1"/>
</dbReference>
<dbReference type="GO" id="GO:0004636">
    <property type="term" value="F:phosphoribosyl-ATP diphosphatase activity"/>
    <property type="evidence" value="ECO:0007669"/>
    <property type="project" value="UniProtKB-UniRule"/>
</dbReference>
<dbReference type="EC" id="3.6.1.31" evidence="13"/>
<dbReference type="SUPFAM" id="SSF141734">
    <property type="entry name" value="HisI-like"/>
    <property type="match status" value="1"/>
</dbReference>
<dbReference type="NCBIfam" id="TIGR03188">
    <property type="entry name" value="histidine_hisI"/>
    <property type="match status" value="1"/>
</dbReference>
<keyword evidence="9 13" id="KW-0378">Hydrolase</keyword>
<dbReference type="Pfam" id="PF01502">
    <property type="entry name" value="PRA-CH"/>
    <property type="match status" value="1"/>
</dbReference>
<dbReference type="GO" id="GO:0004635">
    <property type="term" value="F:phosphoribosyl-AMP cyclohydrolase activity"/>
    <property type="evidence" value="ECO:0007669"/>
    <property type="project" value="UniProtKB-UniRule"/>
</dbReference>
<dbReference type="GO" id="GO:0005737">
    <property type="term" value="C:cytoplasm"/>
    <property type="evidence" value="ECO:0007669"/>
    <property type="project" value="UniProtKB-SubCell"/>
</dbReference>
<comment type="pathway">
    <text evidence="4 13">Amino-acid biosynthesis; L-histidine biosynthesis; L-histidine from 5-phospho-alpha-D-ribose 1-diphosphate: step 2/9.</text>
</comment>
<dbReference type="EC" id="3.5.4.19" evidence="13"/>
<dbReference type="Gene3D" id="1.10.287.1080">
    <property type="entry name" value="MazG-like"/>
    <property type="match status" value="1"/>
</dbReference>
<sequence length="229" mass="24199">MKIAFGDGKLIPAVVQDRLTGQVRMLAYMTRESLTRTLETGRATFFSRSRGELWEKGATSGNTLAVTSIHADCDADALLILADPSGPTCHTGAASCFFRRVDARGDAEPEAADEGQDATAVLEALEREIEERKTSSPTKSYTRKLLDGGAPMIGGKLREEAGELAQAIAAESDDRVAAEAADVIYHLLVGVASRGVPLRAVLAALASRMGTSGLVEKARRGQGDKAKAP</sequence>
<dbReference type="Pfam" id="PF01503">
    <property type="entry name" value="PRA-PH"/>
    <property type="match status" value="1"/>
</dbReference>
<dbReference type="RefSeq" id="WP_129344872.1">
    <property type="nucleotide sequence ID" value="NZ_CP012670.1"/>
</dbReference>
<comment type="pathway">
    <text evidence="3 13">Amino-acid biosynthesis; L-histidine biosynthesis; L-histidine from 5-phospho-alpha-D-ribose 1-diphosphate: step 3/9.</text>
</comment>
<evidence type="ECO:0000256" key="2">
    <source>
        <dbReference type="ARBA" id="ARBA00001460"/>
    </source>
</evidence>
<dbReference type="NCBIfam" id="NF000768">
    <property type="entry name" value="PRK00051.1"/>
    <property type="match status" value="1"/>
</dbReference>
<dbReference type="HAMAP" id="MF_01020">
    <property type="entry name" value="HisE"/>
    <property type="match status" value="1"/>
</dbReference>
<evidence type="ECO:0000256" key="5">
    <source>
        <dbReference type="ARBA" id="ARBA00007731"/>
    </source>
</evidence>
<evidence type="ECO:0000256" key="7">
    <source>
        <dbReference type="ARBA" id="ARBA00022605"/>
    </source>
</evidence>
<dbReference type="HAMAP" id="MF_01019">
    <property type="entry name" value="HisIE"/>
    <property type="match status" value="1"/>
</dbReference>
<dbReference type="CDD" id="cd11534">
    <property type="entry name" value="NTP-PPase_HisIE_like"/>
    <property type="match status" value="1"/>
</dbReference>
<evidence type="ECO:0000256" key="12">
    <source>
        <dbReference type="ARBA" id="ARBA00023268"/>
    </source>
</evidence>
<reference evidence="15 16" key="1">
    <citation type="submission" date="2015-09" db="EMBL/GenBank/DDBJ databases">
        <title>Sorangium comparison.</title>
        <authorList>
            <person name="Zaburannyi N."/>
            <person name="Bunk B."/>
            <person name="Overmann J."/>
            <person name="Mueller R."/>
        </authorList>
    </citation>
    <scope>NUCLEOTIDE SEQUENCE [LARGE SCALE GENOMIC DNA]</scope>
    <source>
        <strain evidence="15 16">So ceGT47</strain>
    </source>
</reference>
<dbReference type="InterPro" id="IPR002496">
    <property type="entry name" value="PRib_AMP_CycHydrolase_dom"/>
</dbReference>
<dbReference type="FunFam" id="3.10.20.810:FF:000001">
    <property type="entry name" value="Histidine biosynthesis bifunctional protein HisIE"/>
    <property type="match status" value="1"/>
</dbReference>
<organism evidence="15 16">
    <name type="scientific">Sorangium cellulosum</name>
    <name type="common">Polyangium cellulosum</name>
    <dbReference type="NCBI Taxonomy" id="56"/>
    <lineage>
        <taxon>Bacteria</taxon>
        <taxon>Pseudomonadati</taxon>
        <taxon>Myxococcota</taxon>
        <taxon>Polyangia</taxon>
        <taxon>Polyangiales</taxon>
        <taxon>Polyangiaceae</taxon>
        <taxon>Sorangium</taxon>
    </lineage>
</organism>
<evidence type="ECO:0000256" key="8">
    <source>
        <dbReference type="ARBA" id="ARBA00022741"/>
    </source>
</evidence>
<dbReference type="GO" id="GO:0005524">
    <property type="term" value="F:ATP binding"/>
    <property type="evidence" value="ECO:0007669"/>
    <property type="project" value="UniProtKB-KW"/>
</dbReference>
<keyword evidence="10 13" id="KW-0067">ATP-binding</keyword>
<comment type="catalytic activity">
    <reaction evidence="2 13">
        <text>1-(5-phospho-beta-D-ribosyl)-ATP + H2O = 1-(5-phospho-beta-D-ribosyl)-5'-AMP + diphosphate + H(+)</text>
        <dbReference type="Rhea" id="RHEA:22828"/>
        <dbReference type="ChEBI" id="CHEBI:15377"/>
        <dbReference type="ChEBI" id="CHEBI:15378"/>
        <dbReference type="ChEBI" id="CHEBI:33019"/>
        <dbReference type="ChEBI" id="CHEBI:59457"/>
        <dbReference type="ChEBI" id="CHEBI:73183"/>
        <dbReference type="EC" id="3.6.1.31"/>
    </reaction>
</comment>
<dbReference type="InterPro" id="IPR021130">
    <property type="entry name" value="PRib-ATP_PPHydrolase-like"/>
</dbReference>
<dbReference type="InterPro" id="IPR038019">
    <property type="entry name" value="PRib_AMP_CycHydrolase_sf"/>
</dbReference>
<evidence type="ECO:0000256" key="9">
    <source>
        <dbReference type="ARBA" id="ARBA00022801"/>
    </source>
</evidence>
<comment type="subcellular location">
    <subcellularLocation>
        <location evidence="13">Cytoplasm</location>
    </subcellularLocation>
</comment>
<dbReference type="NCBIfam" id="NF002747">
    <property type="entry name" value="PRK02759.1"/>
    <property type="match status" value="1"/>
</dbReference>
<evidence type="ECO:0000256" key="6">
    <source>
        <dbReference type="ARBA" id="ARBA00008299"/>
    </source>
</evidence>
<gene>
    <name evidence="15" type="primary">hisE</name>
    <name evidence="13" type="synonym">hisI</name>
    <name evidence="13" type="synonym">hisIE</name>
    <name evidence="15" type="ORF">SOCEGT47_004630</name>
</gene>
<keyword evidence="11 13" id="KW-0368">Histidine biosynthesis</keyword>
<dbReference type="GO" id="GO:0000105">
    <property type="term" value="P:L-histidine biosynthetic process"/>
    <property type="evidence" value="ECO:0007669"/>
    <property type="project" value="UniProtKB-UniRule"/>
</dbReference>
<evidence type="ECO:0000313" key="15">
    <source>
        <dbReference type="EMBL" id="AUX20006.1"/>
    </source>
</evidence>
<keyword evidence="8 13" id="KW-0547">Nucleotide-binding</keyword>
<evidence type="ECO:0000256" key="1">
    <source>
        <dbReference type="ARBA" id="ARBA00000024"/>
    </source>
</evidence>
<dbReference type="OrthoDB" id="9795769at2"/>
<comment type="similarity">
    <text evidence="6 13">In the N-terminal section; belongs to the PRA-CH family.</text>
</comment>
<proteinExistence type="inferred from homology"/>
<name>A0A4P2PUD3_SORCE</name>
<evidence type="ECO:0000313" key="16">
    <source>
        <dbReference type="Proteomes" id="UP000295781"/>
    </source>
</evidence>
<keyword evidence="13" id="KW-0963">Cytoplasm</keyword>
<feature type="region of interest" description="Phosphoribosyl-AMP cyclohydrolase" evidence="13">
    <location>
        <begin position="1"/>
        <end position="121"/>
    </location>
</feature>
<accession>A0A4P2PUD3</accession>
<keyword evidence="7 13" id="KW-0028">Amino-acid biosynthesis</keyword>
<evidence type="ECO:0000256" key="13">
    <source>
        <dbReference type="HAMAP-Rule" id="MF_01019"/>
    </source>
</evidence>
<dbReference type="InterPro" id="IPR023019">
    <property type="entry name" value="His_synth_HisIE"/>
</dbReference>